<reference evidence="2 3" key="1">
    <citation type="submission" date="2018-01" db="EMBL/GenBank/DDBJ databases">
        <title>Co-occurrence of chitin degradation, pigmentation and bioactivity in marine Pseudoalteromonas.</title>
        <authorList>
            <person name="Paulsen S."/>
            <person name="Gram L."/>
            <person name="Machado H."/>
        </authorList>
    </citation>
    <scope>NUCLEOTIDE SEQUENCE [LARGE SCALE GENOMIC DNA]</scope>
    <source>
        <strain evidence="2 3">S1946</strain>
    </source>
</reference>
<dbReference type="CDD" id="cd01948">
    <property type="entry name" value="EAL"/>
    <property type="match status" value="1"/>
</dbReference>
<evidence type="ECO:0000313" key="2">
    <source>
        <dbReference type="EMBL" id="RZM81323.1"/>
    </source>
</evidence>
<evidence type="ECO:0000259" key="1">
    <source>
        <dbReference type="PROSITE" id="PS50883"/>
    </source>
</evidence>
<dbReference type="PANTHER" id="PTHR33121:SF76">
    <property type="entry name" value="SIGNALING PROTEIN"/>
    <property type="match status" value="1"/>
</dbReference>
<evidence type="ECO:0000313" key="3">
    <source>
        <dbReference type="Proteomes" id="UP000292345"/>
    </source>
</evidence>
<dbReference type="EMBL" id="PPUZ01000023">
    <property type="protein sequence ID" value="RZM81323.1"/>
    <property type="molecule type" value="Genomic_DNA"/>
</dbReference>
<dbReference type="Gene3D" id="3.20.20.450">
    <property type="entry name" value="EAL domain"/>
    <property type="match status" value="1"/>
</dbReference>
<dbReference type="Pfam" id="PF00563">
    <property type="entry name" value="EAL"/>
    <property type="match status" value="1"/>
</dbReference>
<dbReference type="InterPro" id="IPR001633">
    <property type="entry name" value="EAL_dom"/>
</dbReference>
<accession>A0A4Q7EDY3</accession>
<protein>
    <recommendedName>
        <fullName evidence="1">EAL domain-containing protein</fullName>
    </recommendedName>
</protein>
<dbReference type="PROSITE" id="PS50883">
    <property type="entry name" value="EAL"/>
    <property type="match status" value="1"/>
</dbReference>
<dbReference type="PANTHER" id="PTHR33121">
    <property type="entry name" value="CYCLIC DI-GMP PHOSPHODIESTERASE PDEF"/>
    <property type="match status" value="1"/>
</dbReference>
<dbReference type="InterPro" id="IPR035919">
    <property type="entry name" value="EAL_sf"/>
</dbReference>
<name>A0A4Q7EDY3_9GAMM</name>
<sequence>MLRAAFHLPCYTATGQQHQIPGGRLRTLTLVSLSGWPDIIERIGQSTAQKVWHALAALLSQNAQYGLQQDIFELGELWFETEQFSSPAQAQQALSQAVAKQLLSELDCQLVHEAEIQVSSAAVTEQAAQELSIRSDAACALNALYPDSKEDLLRVFANKNLLPYWQSIQRVQSEGIFGYEALIRGPKASPLHRADKLFGAAMAQGQQYEMEKLALSTHLATHARYCEHHGAQRLTVNLSPGLLFDNEVSDTLQNYPYAHLLCIELTEHLPVDDWAPVKAKMAALRQLGYTFWLDDVGCGFFELTLINTVKPDVVKLCITIISRLDYGAEIIDEIRQVVDTVHLYGGKVLAEGIETPQQLDIAKQLGVDYAQGYLFDKPKEAGL</sequence>
<dbReference type="SUPFAM" id="SSF141868">
    <property type="entry name" value="EAL domain-like"/>
    <property type="match status" value="1"/>
</dbReference>
<dbReference type="SMART" id="SM00052">
    <property type="entry name" value="EAL"/>
    <property type="match status" value="1"/>
</dbReference>
<comment type="caution">
    <text evidence="2">The sequence shown here is derived from an EMBL/GenBank/DDBJ whole genome shotgun (WGS) entry which is preliminary data.</text>
</comment>
<dbReference type="Proteomes" id="UP000292345">
    <property type="component" value="Unassembled WGS sequence"/>
</dbReference>
<organism evidence="2 3">
    <name type="scientific">Pseudoalteromonas rubra</name>
    <dbReference type="NCBI Taxonomy" id="43658"/>
    <lineage>
        <taxon>Bacteria</taxon>
        <taxon>Pseudomonadati</taxon>
        <taxon>Pseudomonadota</taxon>
        <taxon>Gammaproteobacteria</taxon>
        <taxon>Alteromonadales</taxon>
        <taxon>Pseudoalteromonadaceae</taxon>
        <taxon>Pseudoalteromonas</taxon>
    </lineage>
</organism>
<dbReference type="AlphaFoldDB" id="A0A4Q7EDY3"/>
<gene>
    <name evidence="2" type="ORF">C3B51_09100</name>
</gene>
<feature type="domain" description="EAL" evidence="1">
    <location>
        <begin position="145"/>
        <end position="383"/>
    </location>
</feature>
<proteinExistence type="predicted"/>
<dbReference type="GO" id="GO:0071111">
    <property type="term" value="F:cyclic-guanylate-specific phosphodiesterase activity"/>
    <property type="evidence" value="ECO:0007669"/>
    <property type="project" value="InterPro"/>
</dbReference>
<dbReference type="InterPro" id="IPR050706">
    <property type="entry name" value="Cyclic-di-GMP_PDE-like"/>
</dbReference>